<gene>
    <name evidence="3" type="ORF">AtDm6_2406</name>
</gene>
<dbReference type="Proteomes" id="UP000029448">
    <property type="component" value="Unassembled WGS sequence"/>
</dbReference>
<dbReference type="PANTHER" id="PTHR30441:SF4">
    <property type="entry name" value="PROTEIN ASMA"/>
    <property type="match status" value="1"/>
</dbReference>
<dbReference type="PANTHER" id="PTHR30441">
    <property type="entry name" value="DUF748 DOMAIN-CONTAINING PROTEIN"/>
    <property type="match status" value="1"/>
</dbReference>
<comment type="caution">
    <text evidence="3">The sequence shown here is derived from an EMBL/GenBank/DDBJ whole genome shotgun (WGS) entry which is preliminary data.</text>
</comment>
<feature type="domain" description="AsmA" evidence="2">
    <location>
        <begin position="10"/>
        <end position="167"/>
    </location>
</feature>
<reference evidence="3 4" key="1">
    <citation type="submission" date="2014-06" db="EMBL/GenBank/DDBJ databases">
        <title>Functional and comparative genomic analyses of the Drosophila gut microbiota identify candidate symbiosis factors.</title>
        <authorList>
            <person name="Newell P.D."/>
            <person name="Chaston J.M."/>
            <person name="Douglas A.E."/>
        </authorList>
    </citation>
    <scope>NUCLEOTIDE SEQUENCE [LARGE SCALE GENOMIC DNA]</scope>
    <source>
        <strain evidence="3 4">DmCS_006</strain>
    </source>
</reference>
<dbReference type="InterPro" id="IPR007844">
    <property type="entry name" value="AsmA"/>
</dbReference>
<feature type="compositionally biased region" description="Polar residues" evidence="1">
    <location>
        <begin position="134"/>
        <end position="147"/>
    </location>
</feature>
<organism evidence="3 4">
    <name type="scientific">Acetobacter tropicalis</name>
    <dbReference type="NCBI Taxonomy" id="104102"/>
    <lineage>
        <taxon>Bacteria</taxon>
        <taxon>Pseudomonadati</taxon>
        <taxon>Pseudomonadota</taxon>
        <taxon>Alphaproteobacteria</taxon>
        <taxon>Acetobacterales</taxon>
        <taxon>Acetobacteraceae</taxon>
        <taxon>Acetobacter</taxon>
    </lineage>
</organism>
<sequence>MRLKWKLGLLAGAAVLLVGGGSVVSSMQDANWMRVRLTEAVEARTGRHLAIDHLHVWILPFPWVEARGVRFSGVEEGGPDMLTAGEIRARLALMPLFHHRIVLNDVSIIEPHISVRRLMDGRADWHFTPRPETAQETTPGKPSSGSMHWNLGVTGVHITKADVQWQDMLRHRSGWLPLDVVRARNLEGSKPEFEVKASKGKGQFLLTAQTGQFLPDAAQTLPVQARMTFTVDGHPAGLAHLDGTIADPDGKRAYTLNFGSSVGQLQTLETFFPHAALPDGQNISIDAIIGGQGDQPQVQGLHVRTGPVDASRLVPGAAISRMTLDATRPEDRLAVLVDGKLGAQALGLRGTVGTLAQITALALNPEQTDMPADLMIMDGASSLRVAGTLGGGRSTLDGHGVLDHLALGDGRPTVENLKVDGHVEAANTLALVHEHDVQQVIRGVTAAVDVQAPQVVWRGLTWTQVSAHVTVQSGKLTADPIKAEGSGVQQSGRFAYDASGAVPQVDMAAHPVVLPVEFVQEWTGAPALLQGAMTVVGAVSVQGTDASTQRRTITGHIGASVVDGSIGGPALRTLLGPNVPLKGKMPVRCFGTHMQVGDGVARVDMLGLESDFLSLHGHGTVGLENQALDLHLSPRVALGGASAASDVRVTGTFAAPVPQMEPTYGGRYGINIGGDDGGGDNCPALLSSAREGGTGPAPSAPKAGKEGKVMNMLRGLGLFK</sequence>
<dbReference type="GeneID" id="89479515"/>
<dbReference type="PATRIC" id="fig|104102.7.peg.2380"/>
<dbReference type="AlphaFoldDB" id="A0A094YK30"/>
<keyword evidence="4" id="KW-1185">Reference proteome</keyword>
<proteinExistence type="predicted"/>
<evidence type="ECO:0000313" key="3">
    <source>
        <dbReference type="EMBL" id="KGB22395.1"/>
    </source>
</evidence>
<dbReference type="STRING" id="104102.AtDm6_2406"/>
<dbReference type="InterPro" id="IPR052894">
    <property type="entry name" value="AsmA-related"/>
</dbReference>
<dbReference type="EMBL" id="JOKM01000079">
    <property type="protein sequence ID" value="KGB22395.1"/>
    <property type="molecule type" value="Genomic_DNA"/>
</dbReference>
<evidence type="ECO:0000313" key="4">
    <source>
        <dbReference type="Proteomes" id="UP000029448"/>
    </source>
</evidence>
<accession>A0A094YK30</accession>
<name>A0A094YK30_9PROT</name>
<feature type="region of interest" description="Disordered" evidence="1">
    <location>
        <begin position="687"/>
        <end position="707"/>
    </location>
</feature>
<dbReference type="GO" id="GO:0005886">
    <property type="term" value="C:plasma membrane"/>
    <property type="evidence" value="ECO:0007669"/>
    <property type="project" value="TreeGrafter"/>
</dbReference>
<dbReference type="RefSeq" id="WP_035380943.1">
    <property type="nucleotide sequence ID" value="NZ_JAUYUW010000001.1"/>
</dbReference>
<protein>
    <recommendedName>
        <fullName evidence="2">AsmA domain-containing protein</fullName>
    </recommendedName>
</protein>
<evidence type="ECO:0000256" key="1">
    <source>
        <dbReference type="SAM" id="MobiDB-lite"/>
    </source>
</evidence>
<feature type="region of interest" description="Disordered" evidence="1">
    <location>
        <begin position="127"/>
        <end position="148"/>
    </location>
</feature>
<dbReference type="Pfam" id="PF05170">
    <property type="entry name" value="AsmA"/>
    <property type="match status" value="1"/>
</dbReference>
<evidence type="ECO:0000259" key="2">
    <source>
        <dbReference type="Pfam" id="PF05170"/>
    </source>
</evidence>
<dbReference type="GO" id="GO:0090313">
    <property type="term" value="P:regulation of protein targeting to membrane"/>
    <property type="evidence" value="ECO:0007669"/>
    <property type="project" value="TreeGrafter"/>
</dbReference>